<feature type="signal peptide" evidence="10">
    <location>
        <begin position="1"/>
        <end position="25"/>
    </location>
</feature>
<evidence type="ECO:0000259" key="11">
    <source>
        <dbReference type="SMART" id="SM00642"/>
    </source>
</evidence>
<dbReference type="InterPro" id="IPR005323">
    <property type="entry name" value="CBM41_pullulanase"/>
</dbReference>
<accession>A0A8J6I2V1</accession>
<reference evidence="12" key="1">
    <citation type="submission" date="2020-06" db="EMBL/GenBank/DDBJ databases">
        <title>Novel chitinolytic bacterium.</title>
        <authorList>
            <person name="Ungkulpasvich U."/>
            <person name="Kosugi A."/>
            <person name="Uke A."/>
        </authorList>
    </citation>
    <scope>NUCLEOTIDE SEQUENCE</scope>
    <source>
        <strain evidence="12">UUS1-1</strain>
    </source>
</reference>
<dbReference type="GO" id="GO:0005975">
    <property type="term" value="P:carbohydrate metabolic process"/>
    <property type="evidence" value="ECO:0007669"/>
    <property type="project" value="InterPro"/>
</dbReference>
<evidence type="ECO:0000256" key="10">
    <source>
        <dbReference type="SAM" id="SignalP"/>
    </source>
</evidence>
<keyword evidence="3 12" id="KW-0378">Hydrolase</keyword>
<dbReference type="SMART" id="SM00642">
    <property type="entry name" value="Aamy"/>
    <property type="match status" value="1"/>
</dbReference>
<dbReference type="Gene3D" id="2.60.40.1180">
    <property type="entry name" value="Golgi alpha-mannosidase II"/>
    <property type="match status" value="1"/>
</dbReference>
<dbReference type="Proteomes" id="UP000657177">
    <property type="component" value="Unassembled WGS sequence"/>
</dbReference>
<dbReference type="SUPFAM" id="SSF49452">
    <property type="entry name" value="Starch-binding domain-like"/>
    <property type="match status" value="2"/>
</dbReference>
<dbReference type="GO" id="GO:0051060">
    <property type="term" value="F:pullulanase activity"/>
    <property type="evidence" value="ECO:0007669"/>
    <property type="project" value="UniProtKB-EC"/>
</dbReference>
<dbReference type="SUPFAM" id="SSF81296">
    <property type="entry name" value="E set domains"/>
    <property type="match status" value="1"/>
</dbReference>
<keyword evidence="4" id="KW-0106">Calcium</keyword>
<dbReference type="InterPro" id="IPR040806">
    <property type="entry name" value="SpuA_C"/>
</dbReference>
<dbReference type="Pfam" id="PF03714">
    <property type="entry name" value="PUD"/>
    <property type="match status" value="2"/>
</dbReference>
<dbReference type="CDD" id="cd10315">
    <property type="entry name" value="CBM41_pullulanase"/>
    <property type="match status" value="2"/>
</dbReference>
<comment type="similarity">
    <text evidence="1">Belongs to the glycosyl hydrolase 13 family.</text>
</comment>
<dbReference type="InterPro" id="IPR013784">
    <property type="entry name" value="Carb-bd-like_fold"/>
</dbReference>
<dbReference type="InterPro" id="IPR006047">
    <property type="entry name" value="GH13_cat_dom"/>
</dbReference>
<dbReference type="InterPro" id="IPR013783">
    <property type="entry name" value="Ig-like_fold"/>
</dbReference>
<evidence type="ECO:0000256" key="7">
    <source>
        <dbReference type="ARBA" id="ARBA00024062"/>
    </source>
</evidence>
<name>A0A8J6I2V1_9FIRM</name>
<evidence type="ECO:0000256" key="5">
    <source>
        <dbReference type="ARBA" id="ARBA00023295"/>
    </source>
</evidence>
<dbReference type="Pfam" id="PF02922">
    <property type="entry name" value="CBM_48"/>
    <property type="match status" value="1"/>
</dbReference>
<dbReference type="InterPro" id="IPR014756">
    <property type="entry name" value="Ig_E-set"/>
</dbReference>
<dbReference type="InterPro" id="IPR013780">
    <property type="entry name" value="Glyco_hydro_b"/>
</dbReference>
<evidence type="ECO:0000256" key="3">
    <source>
        <dbReference type="ARBA" id="ARBA00022801"/>
    </source>
</evidence>
<evidence type="ECO:0000313" key="13">
    <source>
        <dbReference type="Proteomes" id="UP000657177"/>
    </source>
</evidence>
<dbReference type="Gene3D" id="2.60.40.1110">
    <property type="match status" value="2"/>
</dbReference>
<evidence type="ECO:0000256" key="4">
    <source>
        <dbReference type="ARBA" id="ARBA00022837"/>
    </source>
</evidence>
<dbReference type="InterPro" id="IPR017853">
    <property type="entry name" value="GH"/>
</dbReference>
<evidence type="ECO:0000256" key="1">
    <source>
        <dbReference type="ARBA" id="ARBA00008061"/>
    </source>
</evidence>
<protein>
    <recommendedName>
        <fullName evidence="7">pullulanase</fullName>
        <ecNumber evidence="7">3.2.1.41</ecNumber>
    </recommendedName>
    <alternativeName>
        <fullName evidence="8">Alpha-dextrin endo-1,6-alpha-glucosidase</fullName>
    </alternativeName>
    <alternativeName>
        <fullName evidence="9">Pullulan 6-glucanohydrolase</fullName>
    </alternativeName>
</protein>
<proteinExistence type="inferred from homology"/>
<dbReference type="InterPro" id="IPR004193">
    <property type="entry name" value="Glyco_hydro_13_N"/>
</dbReference>
<keyword evidence="5 12" id="KW-0326">Glycosidase</keyword>
<comment type="catalytic activity">
    <reaction evidence="6">
        <text>Hydrolysis of (1-&gt;6)-alpha-D-glucosidic linkages in pullulan, amylopectin and glycogen, and in the alpha- and beta-limit dextrins of amylopectin and glycogen.</text>
        <dbReference type="EC" id="3.2.1.41"/>
    </reaction>
</comment>
<evidence type="ECO:0000256" key="9">
    <source>
        <dbReference type="ARBA" id="ARBA00031076"/>
    </source>
</evidence>
<evidence type="ECO:0000256" key="6">
    <source>
        <dbReference type="ARBA" id="ARBA00023965"/>
    </source>
</evidence>
<dbReference type="Pfam" id="PF00128">
    <property type="entry name" value="Alpha-amylase"/>
    <property type="match status" value="1"/>
</dbReference>
<dbReference type="Gene3D" id="3.20.20.80">
    <property type="entry name" value="Glycosidases"/>
    <property type="match status" value="1"/>
</dbReference>
<dbReference type="PANTHER" id="PTHR43002">
    <property type="entry name" value="GLYCOGEN DEBRANCHING ENZYME"/>
    <property type="match status" value="1"/>
</dbReference>
<dbReference type="RefSeq" id="WP_181339935.1">
    <property type="nucleotide sequence ID" value="NZ_JAAKDE010000015.1"/>
</dbReference>
<comment type="caution">
    <text evidence="12">The sequence shown here is derived from an EMBL/GenBank/DDBJ whole genome shotgun (WGS) entry which is preliminary data.</text>
</comment>
<dbReference type="EMBL" id="JAAKDE010000015">
    <property type="protein sequence ID" value="MBA2133469.1"/>
    <property type="molecule type" value="Genomic_DNA"/>
</dbReference>
<dbReference type="NCBIfam" id="TIGR02102">
    <property type="entry name" value="pullulan_Gpos"/>
    <property type="match status" value="1"/>
</dbReference>
<evidence type="ECO:0000256" key="8">
    <source>
        <dbReference type="ARBA" id="ARBA00029618"/>
    </source>
</evidence>
<dbReference type="GO" id="GO:0030246">
    <property type="term" value="F:carbohydrate binding"/>
    <property type="evidence" value="ECO:0007669"/>
    <property type="project" value="InterPro"/>
</dbReference>
<dbReference type="AlphaFoldDB" id="A0A8J6I2V1"/>
<keyword evidence="13" id="KW-1185">Reference proteome</keyword>
<dbReference type="EC" id="3.2.1.41" evidence="7"/>
<evidence type="ECO:0000256" key="2">
    <source>
        <dbReference type="ARBA" id="ARBA00022729"/>
    </source>
</evidence>
<dbReference type="Gene3D" id="2.60.40.10">
    <property type="entry name" value="Immunoglobulins"/>
    <property type="match status" value="1"/>
</dbReference>
<sequence length="1027" mass="116118">MGKKVLVVLVLALVLFDMFSVSVLAATVPEVPSGYVRLHYYRPDHQYEGWGLHIWGAGYDGPVVEWSAAMPISGYDEYGAFWDIPYKEGVGDLNFIIHKGDLKDPQPDRAFPDPDNNKEFWAISGDVVAYTSLDQALAVIGRKFKKNTYRVGEYLRPVPRADEIVPVNYDIQQAPPLKEGYVRLHYRRPDGNYDGWGLHLWGEGYAGETVLWSKPVPFDGVDDYGAWWDIPYHQGVGDLNFIIHKGDLKDPQPDRAFPDPDNNKEFWAVSGEVKVYLSREEAIKAGGNKVVRATIVGPKEMIVEFRAPIENPIFIRDGFAYIPLAKLDLSKAPVYHLTLQKELNYSKTYKVECGSMEGYTTLAWQVIDQEFTYDGELGALYQKDRTTFRLWAPLASAVRLLLFAKWDDQEPYRVAEMALKEKGVWELTVEGDLRGQFYQYQVVRNGETKTVLDPYAKSMAAFTDDGKDPVGKGAIVDPSAIGPELSFAQIDGYEKREDAIIWEIHVRDFTSDPNLKTEAQFGTYKAFIEKLDYIKELGVTHIQLLPVLNYYYGNELKNGERELHYSAQGNNYNWGYDPHNYFTPEGMYSEDPTDPELRIKELKELIKAIHERGMGVILDVVYNHTAKMELFEDIVPGYYYFVDAQGKSKSSYGGGRLGTTHAMARKLVLDSIAYWVSEYKVDGFRFDLMGDLDAETVQMACDVAKALNPNILILGEGWITYEGDDGDHRVAADQKWMHMTDDAACFSDEIRNEVKSGFGCEGEPRFITGGKRNIMLLFSNIKGQPTNMTADDPGDVVQYIEAHDNLTLHDVIAYSIRKDPSVKKNEEEIHKRIRLGNTIILTSQGIAFLHAGQEYGRTKQWLAPGVPEDKYTEVPGFKYPYFIHDSYDSTDIINRFDWNKVTVDGVHRQTMEYTKGLIALRRSTDAFRLGSQDLVNSNVKLIRSRDIAAVDTVIAYSCQATNGDTYYVFINADTKRRNIRIDVDLRDGVVLVDSDEAGVTPVTKVSGVKITANAVTIDPLTAVIIKK</sequence>
<feature type="domain" description="Glycosyl hydrolase family 13 catalytic" evidence="11">
    <location>
        <begin position="503"/>
        <end position="878"/>
    </location>
</feature>
<dbReference type="CDD" id="cd02860">
    <property type="entry name" value="E_set_Pullulanase"/>
    <property type="match status" value="1"/>
</dbReference>
<keyword evidence="2 10" id="KW-0732">Signal</keyword>
<dbReference type="SUPFAM" id="SSF51445">
    <property type="entry name" value="(Trans)glycosidases"/>
    <property type="match status" value="1"/>
</dbReference>
<dbReference type="Pfam" id="PF18033">
    <property type="entry name" value="SpuA_C"/>
    <property type="match status" value="1"/>
</dbReference>
<organism evidence="12 13">
    <name type="scientific">Capillibacterium thermochitinicola</name>
    <dbReference type="NCBI Taxonomy" id="2699427"/>
    <lineage>
        <taxon>Bacteria</taxon>
        <taxon>Bacillati</taxon>
        <taxon>Bacillota</taxon>
        <taxon>Capillibacterium</taxon>
    </lineage>
</organism>
<feature type="chain" id="PRO_5035215236" description="pullulanase" evidence="10">
    <location>
        <begin position="26"/>
        <end position="1027"/>
    </location>
</feature>
<dbReference type="CDD" id="cd11341">
    <property type="entry name" value="AmyAc_Pullulanase_LD-like"/>
    <property type="match status" value="1"/>
</dbReference>
<dbReference type="InterPro" id="IPR011838">
    <property type="entry name" value="Pullulan_Gpos"/>
</dbReference>
<evidence type="ECO:0000313" key="12">
    <source>
        <dbReference type="EMBL" id="MBA2133469.1"/>
    </source>
</evidence>
<gene>
    <name evidence="12" type="ORF">G5B42_07940</name>
</gene>